<dbReference type="EMBL" id="CP015405">
    <property type="protein sequence ID" value="ANU77989.1"/>
    <property type="molecule type" value="Genomic_DNA"/>
</dbReference>
<keyword evidence="1" id="KW-0805">Transcription regulation</keyword>
<evidence type="ECO:0000313" key="6">
    <source>
        <dbReference type="Proteomes" id="UP000092574"/>
    </source>
</evidence>
<dbReference type="InterPro" id="IPR037923">
    <property type="entry name" value="HTH-like"/>
</dbReference>
<dbReference type="Gene3D" id="2.60.120.10">
    <property type="entry name" value="Jelly Rolls"/>
    <property type="match status" value="1"/>
</dbReference>
<dbReference type="InterPro" id="IPR014710">
    <property type="entry name" value="RmlC-like_jellyroll"/>
</dbReference>
<dbReference type="PROSITE" id="PS00041">
    <property type="entry name" value="HTH_ARAC_FAMILY_1"/>
    <property type="match status" value="1"/>
</dbReference>
<dbReference type="InterPro" id="IPR009057">
    <property type="entry name" value="Homeodomain-like_sf"/>
</dbReference>
<dbReference type="OrthoDB" id="9791615at2"/>
<dbReference type="PANTHER" id="PTHR43280">
    <property type="entry name" value="ARAC-FAMILY TRANSCRIPTIONAL REGULATOR"/>
    <property type="match status" value="1"/>
</dbReference>
<dbReference type="PRINTS" id="PR00032">
    <property type="entry name" value="HTHARAC"/>
</dbReference>
<name>A0A1C7IHW7_9FIRM</name>
<dbReference type="InterPro" id="IPR003313">
    <property type="entry name" value="AraC-bd"/>
</dbReference>
<accession>A0A1C7IHW7</accession>
<reference evidence="5" key="1">
    <citation type="submission" date="2017-04" db="EMBL/GenBank/DDBJ databases">
        <title>Complete Genome Sequences of Twelve Strains of a Stable Defined Moderately Diverse Mouse Microbiota 2 (sDMDMm2).</title>
        <authorList>
            <person name="Uchimura Y."/>
            <person name="Wyss M."/>
            <person name="Brugiroux S."/>
            <person name="Limenitakis J.P."/>
            <person name="Stecher B."/>
            <person name="McCoy K.D."/>
            <person name="Macpherson A.J."/>
        </authorList>
    </citation>
    <scope>NUCLEOTIDE SEQUENCE</scope>
    <source>
        <strain evidence="5">YL58</strain>
    </source>
</reference>
<dbReference type="SUPFAM" id="SSF46689">
    <property type="entry name" value="Homeodomain-like"/>
    <property type="match status" value="2"/>
</dbReference>
<organism evidence="5 6">
    <name type="scientific">Blautia pseudococcoides</name>
    <dbReference type="NCBI Taxonomy" id="1796616"/>
    <lineage>
        <taxon>Bacteria</taxon>
        <taxon>Bacillati</taxon>
        <taxon>Bacillota</taxon>
        <taxon>Clostridia</taxon>
        <taxon>Lachnospirales</taxon>
        <taxon>Lachnospiraceae</taxon>
        <taxon>Blautia</taxon>
    </lineage>
</organism>
<evidence type="ECO:0000313" key="5">
    <source>
        <dbReference type="EMBL" id="ANU77989.1"/>
    </source>
</evidence>
<dbReference type="Gene3D" id="1.10.10.60">
    <property type="entry name" value="Homeodomain-like"/>
    <property type="match status" value="2"/>
</dbReference>
<dbReference type="PANTHER" id="PTHR43280:SF28">
    <property type="entry name" value="HTH-TYPE TRANSCRIPTIONAL ACTIVATOR RHAS"/>
    <property type="match status" value="1"/>
</dbReference>
<keyword evidence="2" id="KW-0238">DNA-binding</keyword>
<dbReference type="SMART" id="SM00342">
    <property type="entry name" value="HTH_ARAC"/>
    <property type="match status" value="1"/>
</dbReference>
<protein>
    <submittedName>
        <fullName evidence="5">AraC family transcriptional regulator</fullName>
    </submittedName>
</protein>
<dbReference type="InterPro" id="IPR018062">
    <property type="entry name" value="HTH_AraC-typ_CS"/>
</dbReference>
<sequence>MKIHPAVNDNLKERAAHGSHKFPLQVYQDMEYCENGLILYNHWHEEAEILFVTDGIMELVVDGISILAGKDTVVLIPPNQLHVAYQYRSQKCRFSSIVFHPDFISSKNQDTIQAEQLNPFLENSFISSYVIYGTDLKCEAVQHLLKELTKNYFACTPYRELLIKGYLYQILFHLLIKEEKHNVKSTSDYINEERKKKILRYIDENYQNPLSLDALAGSVSLSREQFCRFFKKSFRSTPISYLNRYRLNRSMTLLRETSLPVIDIAIAVGFDSSNYFAISFRKATGMTPSQFRNMT</sequence>
<evidence type="ECO:0000256" key="2">
    <source>
        <dbReference type="ARBA" id="ARBA00023125"/>
    </source>
</evidence>
<keyword evidence="3" id="KW-0804">Transcription</keyword>
<dbReference type="Proteomes" id="UP000092574">
    <property type="component" value="Chromosome"/>
</dbReference>
<evidence type="ECO:0000256" key="1">
    <source>
        <dbReference type="ARBA" id="ARBA00023015"/>
    </source>
</evidence>
<dbReference type="InterPro" id="IPR020449">
    <property type="entry name" value="Tscrpt_reg_AraC-type_HTH"/>
</dbReference>
<dbReference type="InterPro" id="IPR018060">
    <property type="entry name" value="HTH_AraC"/>
</dbReference>
<gene>
    <name evidence="5" type="ORF">A4V09_20960</name>
</gene>
<dbReference type="RefSeq" id="WP_065544083.1">
    <property type="nucleotide sequence ID" value="NZ_CP015405.2"/>
</dbReference>
<evidence type="ECO:0000259" key="4">
    <source>
        <dbReference type="PROSITE" id="PS01124"/>
    </source>
</evidence>
<dbReference type="Pfam" id="PF02311">
    <property type="entry name" value="AraC_binding"/>
    <property type="match status" value="1"/>
</dbReference>
<dbReference type="STRING" id="1796616.A4V09_20960"/>
<dbReference type="SUPFAM" id="SSF51215">
    <property type="entry name" value="Regulatory protein AraC"/>
    <property type="match status" value="1"/>
</dbReference>
<dbReference type="GO" id="GO:0043565">
    <property type="term" value="F:sequence-specific DNA binding"/>
    <property type="evidence" value="ECO:0007669"/>
    <property type="project" value="InterPro"/>
</dbReference>
<feature type="domain" description="HTH araC/xylS-type" evidence="4">
    <location>
        <begin position="196"/>
        <end position="294"/>
    </location>
</feature>
<proteinExistence type="predicted"/>
<dbReference type="AlphaFoldDB" id="A0A1C7IHW7"/>
<dbReference type="PROSITE" id="PS01124">
    <property type="entry name" value="HTH_ARAC_FAMILY_2"/>
    <property type="match status" value="1"/>
</dbReference>
<dbReference type="Pfam" id="PF12833">
    <property type="entry name" value="HTH_18"/>
    <property type="match status" value="1"/>
</dbReference>
<dbReference type="GO" id="GO:0003700">
    <property type="term" value="F:DNA-binding transcription factor activity"/>
    <property type="evidence" value="ECO:0007669"/>
    <property type="project" value="InterPro"/>
</dbReference>
<keyword evidence="6" id="KW-1185">Reference proteome</keyword>
<evidence type="ECO:0000256" key="3">
    <source>
        <dbReference type="ARBA" id="ARBA00023163"/>
    </source>
</evidence>
<dbReference type="KEGG" id="byl:A4V09_20960"/>